<evidence type="ECO:0000259" key="2">
    <source>
        <dbReference type="PROSITE" id="PS50006"/>
    </source>
</evidence>
<dbReference type="AlphaFoldDB" id="A0A517YUY6"/>
<dbReference type="Gene3D" id="3.30.450.380">
    <property type="match status" value="1"/>
</dbReference>
<dbReference type="InterPro" id="IPR008984">
    <property type="entry name" value="SMAD_FHA_dom_sf"/>
</dbReference>
<evidence type="ECO:0000313" key="4">
    <source>
        <dbReference type="Proteomes" id="UP000317369"/>
    </source>
</evidence>
<dbReference type="CDD" id="cd00060">
    <property type="entry name" value="FHA"/>
    <property type="match status" value="1"/>
</dbReference>
<comment type="similarity">
    <text evidence="1">Belongs to the GSP E family.</text>
</comment>
<sequence length="619" mass="69504">MIFWVYDHSTNTRNKVEVNSTIINIGRDASCQLHLKSAFVAKKHARIIMRGNQMFLESTSLAGTRIANQEIEKGEPKLFDFGDEIQIGQFSLTAAAKEQVSEQDRSTKRNQQDLMAFEQKIHSRLLDLMNLRVTGHLNKQDANFVTQVQQHLNEILNQNIEQLSEDVICYACSLEIYRLVSSEVVRQCRGHIRTEYQAADDAMLDPLKEQDIVNIVNSIVDLMPLLFDPTTINEDLAVADESFEELFTQHYASISLPLRRYIVYRSLSKDILDILFGLGPLQDLLEMPSVSEIMVVGKDNIYIEKNGIIQNTSRNFFSNEILLSIIERILAPVGRRVDTSVPLVDARLSDGSRVNVVISPLSLTGPCLTIRKFGWVPFTMDDLIDRGSISEQCARFLQGCIIGKKNIIISGGTASGKTTLLNVLSAYARQEERIITIEESAELSLPQPHVVPLEGRPANVEGKGAFTIRELVRNALRMRPDRIIVGEVRGSEALDMLQAMNTGHDGSLSTLHANSPYDAAKRLETLVLMGVDMPIRAIREQIVSAVDLIVQISRFPDGSRRIANISELTSIDRDTGKIFLEDIFTLKNPKQPRLRHTGYLPAFSDELIEKEIFDVGVFL</sequence>
<keyword evidence="4" id="KW-1185">Reference proteome</keyword>
<dbReference type="PANTHER" id="PTHR30486:SF15">
    <property type="entry name" value="TYPE II_IV SECRETION SYSTEM ATPASE"/>
    <property type="match status" value="1"/>
</dbReference>
<dbReference type="RefSeq" id="WP_145077560.1">
    <property type="nucleotide sequence ID" value="NZ_CP036425.1"/>
</dbReference>
<feature type="domain" description="FHA" evidence="2">
    <location>
        <begin position="23"/>
        <end position="71"/>
    </location>
</feature>
<dbReference type="Proteomes" id="UP000317369">
    <property type="component" value="Chromosome"/>
</dbReference>
<name>A0A517YUY6_9BACT</name>
<reference evidence="3 4" key="1">
    <citation type="submission" date="2019-02" db="EMBL/GenBank/DDBJ databases">
        <title>Deep-cultivation of Planctomycetes and their phenomic and genomic characterization uncovers novel biology.</title>
        <authorList>
            <person name="Wiegand S."/>
            <person name="Jogler M."/>
            <person name="Boedeker C."/>
            <person name="Pinto D."/>
            <person name="Vollmers J."/>
            <person name="Rivas-Marin E."/>
            <person name="Kohn T."/>
            <person name="Peeters S.H."/>
            <person name="Heuer A."/>
            <person name="Rast P."/>
            <person name="Oberbeckmann S."/>
            <person name="Bunk B."/>
            <person name="Jeske O."/>
            <person name="Meyerdierks A."/>
            <person name="Storesund J.E."/>
            <person name="Kallscheuer N."/>
            <person name="Luecker S."/>
            <person name="Lage O.M."/>
            <person name="Pohl T."/>
            <person name="Merkel B.J."/>
            <person name="Hornburger P."/>
            <person name="Mueller R.-W."/>
            <person name="Bruemmer F."/>
            <person name="Labrenz M."/>
            <person name="Spormann A.M."/>
            <person name="Op den Camp H."/>
            <person name="Overmann J."/>
            <person name="Amann R."/>
            <person name="Jetten M.S.M."/>
            <person name="Mascher T."/>
            <person name="Medema M.H."/>
            <person name="Devos D.P."/>
            <person name="Kaster A.-K."/>
            <person name="Ovreas L."/>
            <person name="Rohde M."/>
            <person name="Galperin M.Y."/>
            <person name="Jogler C."/>
        </authorList>
    </citation>
    <scope>NUCLEOTIDE SEQUENCE [LARGE SCALE GENOMIC DNA]</scope>
    <source>
        <strain evidence="3 4">KS4</strain>
    </source>
</reference>
<dbReference type="Pfam" id="PF00498">
    <property type="entry name" value="FHA"/>
    <property type="match status" value="1"/>
</dbReference>
<accession>A0A517YUY6</accession>
<dbReference type="SUPFAM" id="SSF49879">
    <property type="entry name" value="SMAD/FHA domain"/>
    <property type="match status" value="1"/>
</dbReference>
<proteinExistence type="inferred from homology"/>
<dbReference type="Gene3D" id="2.60.200.20">
    <property type="match status" value="1"/>
</dbReference>
<dbReference type="CDD" id="cd01130">
    <property type="entry name" value="VirB11-like_ATPase"/>
    <property type="match status" value="1"/>
</dbReference>
<dbReference type="EMBL" id="CP036425">
    <property type="protein sequence ID" value="QDU34037.1"/>
    <property type="molecule type" value="Genomic_DNA"/>
</dbReference>
<gene>
    <name evidence="3" type="ORF">KS4_20990</name>
</gene>
<dbReference type="InterPro" id="IPR000253">
    <property type="entry name" value="FHA_dom"/>
</dbReference>
<dbReference type="OrthoDB" id="9810761at2"/>
<organism evidence="3 4">
    <name type="scientific">Poriferisphaera corsica</name>
    <dbReference type="NCBI Taxonomy" id="2528020"/>
    <lineage>
        <taxon>Bacteria</taxon>
        <taxon>Pseudomonadati</taxon>
        <taxon>Planctomycetota</taxon>
        <taxon>Phycisphaerae</taxon>
        <taxon>Phycisphaerales</taxon>
        <taxon>Phycisphaeraceae</taxon>
        <taxon>Poriferisphaera</taxon>
    </lineage>
</organism>
<evidence type="ECO:0000313" key="3">
    <source>
        <dbReference type="EMBL" id="QDU34037.1"/>
    </source>
</evidence>
<evidence type="ECO:0000256" key="1">
    <source>
        <dbReference type="ARBA" id="ARBA00006611"/>
    </source>
</evidence>
<dbReference type="GO" id="GO:0016887">
    <property type="term" value="F:ATP hydrolysis activity"/>
    <property type="evidence" value="ECO:0007669"/>
    <property type="project" value="InterPro"/>
</dbReference>
<dbReference type="PANTHER" id="PTHR30486">
    <property type="entry name" value="TWITCHING MOTILITY PROTEIN PILT"/>
    <property type="match status" value="1"/>
</dbReference>
<dbReference type="PROSITE" id="PS50006">
    <property type="entry name" value="FHA_DOMAIN"/>
    <property type="match status" value="1"/>
</dbReference>
<dbReference type="SMART" id="SM00240">
    <property type="entry name" value="FHA"/>
    <property type="match status" value="1"/>
</dbReference>
<dbReference type="InterPro" id="IPR027417">
    <property type="entry name" value="P-loop_NTPase"/>
</dbReference>
<dbReference type="Gene3D" id="3.40.50.300">
    <property type="entry name" value="P-loop containing nucleotide triphosphate hydrolases"/>
    <property type="match status" value="1"/>
</dbReference>
<dbReference type="SUPFAM" id="SSF52540">
    <property type="entry name" value="P-loop containing nucleoside triphosphate hydrolases"/>
    <property type="match status" value="1"/>
</dbReference>
<dbReference type="Pfam" id="PF00437">
    <property type="entry name" value="T2SSE"/>
    <property type="match status" value="1"/>
</dbReference>
<dbReference type="InterPro" id="IPR001482">
    <property type="entry name" value="T2SS/T4SS_dom"/>
</dbReference>
<protein>
    <submittedName>
        <fullName evidence="3">Conjugal transfer protein</fullName>
    </submittedName>
</protein>
<dbReference type="InterPro" id="IPR050921">
    <property type="entry name" value="T4SS_GSP_E_ATPase"/>
</dbReference>
<dbReference type="KEGG" id="pcor:KS4_20990"/>